<protein>
    <submittedName>
        <fullName evidence="2">Uncharacterized protein</fullName>
    </submittedName>
</protein>
<feature type="compositionally biased region" description="Basic residues" evidence="1">
    <location>
        <begin position="79"/>
        <end position="96"/>
    </location>
</feature>
<evidence type="ECO:0000313" key="2">
    <source>
        <dbReference type="EMBL" id="CAA9501563.1"/>
    </source>
</evidence>
<accession>A0A6J4SN47</accession>
<feature type="non-terminal residue" evidence="2">
    <location>
        <position position="133"/>
    </location>
</feature>
<organism evidence="2">
    <name type="scientific">uncultured Solirubrobacteraceae bacterium</name>
    <dbReference type="NCBI Taxonomy" id="1162706"/>
    <lineage>
        <taxon>Bacteria</taxon>
        <taxon>Bacillati</taxon>
        <taxon>Actinomycetota</taxon>
        <taxon>Thermoleophilia</taxon>
        <taxon>Solirubrobacterales</taxon>
        <taxon>Solirubrobacteraceae</taxon>
        <taxon>environmental samples</taxon>
    </lineage>
</organism>
<proteinExistence type="predicted"/>
<sequence length="133" mass="14717">AIHLVCDSRKDARLRGRDRVPDAHQPLAGGRRSGGRRRGHLVGGGRADGRRADARRRHRRPVDADARHRRAAAPACGRARCRARLAQRPERRRGREARRLDRGDRPLPLQAPAAGGDRRVVAVVRAQPPRGGL</sequence>
<feature type="region of interest" description="Disordered" evidence="1">
    <location>
        <begin position="15"/>
        <end position="119"/>
    </location>
</feature>
<feature type="compositionally biased region" description="Low complexity" evidence="1">
    <location>
        <begin position="106"/>
        <end position="119"/>
    </location>
</feature>
<dbReference type="AlphaFoldDB" id="A0A6J4SN47"/>
<evidence type="ECO:0000256" key="1">
    <source>
        <dbReference type="SAM" id="MobiDB-lite"/>
    </source>
</evidence>
<name>A0A6J4SN47_9ACTN</name>
<feature type="non-terminal residue" evidence="2">
    <location>
        <position position="1"/>
    </location>
</feature>
<dbReference type="EMBL" id="CADCVT010000194">
    <property type="protein sequence ID" value="CAA9501563.1"/>
    <property type="molecule type" value="Genomic_DNA"/>
</dbReference>
<gene>
    <name evidence="2" type="ORF">AVDCRST_MAG85-1793</name>
</gene>
<reference evidence="2" key="1">
    <citation type="submission" date="2020-02" db="EMBL/GenBank/DDBJ databases">
        <authorList>
            <person name="Meier V. D."/>
        </authorList>
    </citation>
    <scope>NUCLEOTIDE SEQUENCE</scope>
    <source>
        <strain evidence="2">AVDCRST_MAG85</strain>
    </source>
</reference>